<accession>A0A7I9V4H7</accession>
<evidence type="ECO:0000313" key="4">
    <source>
        <dbReference type="Proteomes" id="UP000444960"/>
    </source>
</evidence>
<feature type="region of interest" description="Disordered" evidence="1">
    <location>
        <begin position="1"/>
        <end position="47"/>
    </location>
</feature>
<dbReference type="AlphaFoldDB" id="A0A7I9V4H7"/>
<organism evidence="3 4">
    <name type="scientific">Gordonia spumicola</name>
    <dbReference type="NCBI Taxonomy" id="589161"/>
    <lineage>
        <taxon>Bacteria</taxon>
        <taxon>Bacillati</taxon>
        <taxon>Actinomycetota</taxon>
        <taxon>Actinomycetes</taxon>
        <taxon>Mycobacteriales</taxon>
        <taxon>Gordoniaceae</taxon>
        <taxon>Gordonia</taxon>
    </lineage>
</organism>
<evidence type="ECO:0000313" key="3">
    <source>
        <dbReference type="EMBL" id="GEE00093.1"/>
    </source>
</evidence>
<proteinExistence type="predicted"/>
<comment type="caution">
    <text evidence="3">The sequence shown here is derived from an EMBL/GenBank/DDBJ whole genome shotgun (WGS) entry which is preliminary data.</text>
</comment>
<evidence type="ECO:0000256" key="2">
    <source>
        <dbReference type="SAM" id="Phobius"/>
    </source>
</evidence>
<dbReference type="EMBL" id="BJOV01000002">
    <property type="protein sequence ID" value="GEE00093.1"/>
    <property type="molecule type" value="Genomic_DNA"/>
</dbReference>
<gene>
    <name evidence="3" type="ORF">nbrc107696_05390</name>
</gene>
<evidence type="ECO:0000256" key="1">
    <source>
        <dbReference type="SAM" id="MobiDB-lite"/>
    </source>
</evidence>
<keyword evidence="2" id="KW-0812">Transmembrane</keyword>
<keyword evidence="4" id="KW-1185">Reference proteome</keyword>
<dbReference type="RefSeq" id="WP_161894035.1">
    <property type="nucleotide sequence ID" value="NZ_BJOV01000002.1"/>
</dbReference>
<reference evidence="4" key="1">
    <citation type="submission" date="2019-06" db="EMBL/GenBank/DDBJ databases">
        <title>Gordonia isolated from sludge of a wastewater treatment plant.</title>
        <authorList>
            <person name="Tamura T."/>
            <person name="Aoyama K."/>
            <person name="Kang Y."/>
            <person name="Saito S."/>
            <person name="Akiyama N."/>
            <person name="Yazawa K."/>
            <person name="Gonoi T."/>
            <person name="Mikami Y."/>
        </authorList>
    </citation>
    <scope>NUCLEOTIDE SEQUENCE [LARGE SCALE GENOMIC DNA]</scope>
    <source>
        <strain evidence="4">NBRC 107696</strain>
    </source>
</reference>
<name>A0A7I9V4H7_9ACTN</name>
<feature type="compositionally biased region" description="Low complexity" evidence="1">
    <location>
        <begin position="1"/>
        <end position="18"/>
    </location>
</feature>
<sequence length="92" mass="8792">MDSPLTPPAASRPTAPSESSDDDSHDVVAAPVGVGGPPSSGPGPTSATLGQYIGAAVGVGGILAVAAGTAGLTLRSARAGRARINAARAEFI</sequence>
<keyword evidence="2" id="KW-1133">Transmembrane helix</keyword>
<dbReference type="Proteomes" id="UP000444960">
    <property type="component" value="Unassembled WGS sequence"/>
</dbReference>
<protein>
    <submittedName>
        <fullName evidence="3">Uncharacterized protein</fullName>
    </submittedName>
</protein>
<keyword evidence="2" id="KW-0472">Membrane</keyword>
<feature type="transmembrane region" description="Helical" evidence="2">
    <location>
        <begin position="52"/>
        <end position="74"/>
    </location>
</feature>